<keyword evidence="1" id="KW-0472">Membrane</keyword>
<comment type="caution">
    <text evidence="3">The sequence shown here is derived from an EMBL/GenBank/DDBJ whole genome shotgun (WGS) entry which is preliminary data.</text>
</comment>
<evidence type="ECO:0000313" key="4">
    <source>
        <dbReference type="Proteomes" id="UP000290932"/>
    </source>
</evidence>
<protein>
    <recommendedName>
        <fullName evidence="2">CARDB domain-containing protein</fullName>
    </recommendedName>
</protein>
<sequence length="427" mass="44541">MKQNIWILILLVSSIVGITAAAETNTAATSTATDTSPEALIAVTGVTVSPGIFMRGDTGTVAVEITNTGTEGVAISRATLYPNGVTVINDRTYDSVGTIGPGNSMTFTFTVKADTSDGIYYPQFYLDLRDGGSIRYYVPVKVESTGIQVSILDAPETYPANSKDTVTLSVGNPRENAVSGVTVVPQGEGITTTQSAVFLGALQPDAEKNVSIEVAAAESTELTFDVSYRNGINEHHATLTIPVEVGDRSVQPEPVVNNVEVAQSGTGYTLTGDVTNAGLKDAYSVRVTVDEPAKATGSYPVYVIGALEPDDFSSFEVTCSAPGASSIPLVVQYKDEDGNTFEETVTISLTGTGQTAAAGNTDAKQAPAGMTGRPGGMSMFGGAGSGFGQIPVLEIVLVVIGGVVLVVAWRKGYIGKIRDRVRNRSRK</sequence>
<keyword evidence="1" id="KW-1133">Transmembrane helix</keyword>
<dbReference type="PANTHER" id="PTHR35902:SF6">
    <property type="entry name" value="CONSERVED WITHIN P. AEROPHILUM"/>
    <property type="match status" value="1"/>
</dbReference>
<evidence type="ECO:0000313" key="3">
    <source>
        <dbReference type="EMBL" id="RXE57042.1"/>
    </source>
</evidence>
<dbReference type="RefSeq" id="WP_241647984.1">
    <property type="nucleotide sequence ID" value="NZ_LHQS01000001.1"/>
</dbReference>
<dbReference type="Proteomes" id="UP000290932">
    <property type="component" value="Unassembled WGS sequence"/>
</dbReference>
<dbReference type="Gene3D" id="2.60.40.10">
    <property type="entry name" value="Immunoglobulins"/>
    <property type="match status" value="1"/>
</dbReference>
<dbReference type="InterPro" id="IPR011635">
    <property type="entry name" value="CARDB"/>
</dbReference>
<accession>A0A498H2A9</accession>
<evidence type="ECO:0000259" key="2">
    <source>
        <dbReference type="Pfam" id="PF07705"/>
    </source>
</evidence>
<dbReference type="PANTHER" id="PTHR35902">
    <property type="entry name" value="S-LAYER DOMAIN-LIKE PROTEIN-RELATED"/>
    <property type="match status" value="1"/>
</dbReference>
<organism evidence="3 4">
    <name type="scientific">Methanoculleus taiwanensis</name>
    <dbReference type="NCBI Taxonomy" id="1550565"/>
    <lineage>
        <taxon>Archaea</taxon>
        <taxon>Methanobacteriati</taxon>
        <taxon>Methanobacteriota</taxon>
        <taxon>Stenosarchaea group</taxon>
        <taxon>Methanomicrobia</taxon>
        <taxon>Methanomicrobiales</taxon>
        <taxon>Methanomicrobiaceae</taxon>
        <taxon>Methanoculleus</taxon>
    </lineage>
</organism>
<feature type="transmembrane region" description="Helical" evidence="1">
    <location>
        <begin position="387"/>
        <end position="409"/>
    </location>
</feature>
<gene>
    <name evidence="3" type="ORF">ABH15_02615</name>
</gene>
<keyword evidence="4" id="KW-1185">Reference proteome</keyword>
<name>A0A498H2A9_9EURY</name>
<dbReference type="EMBL" id="LHQS01000001">
    <property type="protein sequence ID" value="RXE57042.1"/>
    <property type="molecule type" value="Genomic_DNA"/>
</dbReference>
<feature type="domain" description="CARDB" evidence="2">
    <location>
        <begin position="47"/>
        <end position="125"/>
    </location>
</feature>
<dbReference type="Pfam" id="PF07705">
    <property type="entry name" value="CARDB"/>
    <property type="match status" value="1"/>
</dbReference>
<dbReference type="InterPro" id="IPR013783">
    <property type="entry name" value="Ig-like_fold"/>
</dbReference>
<keyword evidence="1" id="KW-0812">Transmembrane</keyword>
<dbReference type="AlphaFoldDB" id="A0A498H2A9"/>
<evidence type="ECO:0000256" key="1">
    <source>
        <dbReference type="SAM" id="Phobius"/>
    </source>
</evidence>
<proteinExistence type="predicted"/>
<reference evidence="3 4" key="1">
    <citation type="journal article" date="2015" name="Int. J. Syst. Evol. Microbiol.">
        <title>Methanoculleus taiwanensis sp. nov., a methanogen isolated from deep marine sediment at the deformation front area near Taiwan.</title>
        <authorList>
            <person name="Weng C.Y."/>
            <person name="Chen S.C."/>
            <person name="Lai M.C."/>
            <person name="Wu S.Y."/>
            <person name="Lin S."/>
            <person name="Yang T.F."/>
            <person name="Chen P.C."/>
        </authorList>
    </citation>
    <scope>NUCLEOTIDE SEQUENCE [LARGE SCALE GENOMIC DNA]</scope>
    <source>
        <strain evidence="3 4">CYW4</strain>
    </source>
</reference>